<evidence type="ECO:0000256" key="1">
    <source>
        <dbReference type="SAM" id="MobiDB-lite"/>
    </source>
</evidence>
<feature type="compositionally biased region" description="Basic and acidic residues" evidence="1">
    <location>
        <begin position="40"/>
        <end position="49"/>
    </location>
</feature>
<feature type="compositionally biased region" description="Basic and acidic residues" evidence="1">
    <location>
        <begin position="67"/>
        <end position="81"/>
    </location>
</feature>
<organism evidence="2">
    <name type="scientific">bioreactor metagenome</name>
    <dbReference type="NCBI Taxonomy" id="1076179"/>
    <lineage>
        <taxon>unclassified sequences</taxon>
        <taxon>metagenomes</taxon>
        <taxon>ecological metagenomes</taxon>
    </lineage>
</organism>
<dbReference type="AlphaFoldDB" id="A0A645EPL4"/>
<name>A0A645EPL4_9ZZZZ</name>
<feature type="region of interest" description="Disordered" evidence="1">
    <location>
        <begin position="1"/>
        <end position="115"/>
    </location>
</feature>
<accession>A0A645EPL4</accession>
<feature type="compositionally biased region" description="Basic and acidic residues" evidence="1">
    <location>
        <begin position="1"/>
        <end position="32"/>
    </location>
</feature>
<reference evidence="2" key="1">
    <citation type="submission" date="2019-08" db="EMBL/GenBank/DDBJ databases">
        <authorList>
            <person name="Kucharzyk K."/>
            <person name="Murdoch R.W."/>
            <person name="Higgins S."/>
            <person name="Loffler F."/>
        </authorList>
    </citation>
    <scope>NUCLEOTIDE SEQUENCE</scope>
</reference>
<dbReference type="EMBL" id="VSSQ01049681">
    <property type="protein sequence ID" value="MPN03757.1"/>
    <property type="molecule type" value="Genomic_DNA"/>
</dbReference>
<protein>
    <submittedName>
        <fullName evidence="2">Uncharacterized protein</fullName>
    </submittedName>
</protein>
<sequence length="218" mass="23563">MHRRFRQDQRKTEDTGEDQGTHPEHADRRHGIEQGTSTHHGNDEADRPPQADAAIASAFLAQVIESQHLDQRQRAAPEEGKNRHRQQHAGQTIEPEESGEPRQTNQTGEADDQHAVAEAVGHPAPEIGTEQAHQLHLRHQQADVPGGKSARLQVEPEVRGKRADEGEVEEIVARQGPAACKLHPASGSAPVAGGCRLISPTAGRHGRRASGGKARPSA</sequence>
<proteinExistence type="predicted"/>
<comment type="caution">
    <text evidence="2">The sequence shown here is derived from an EMBL/GenBank/DDBJ whole genome shotgun (WGS) entry which is preliminary data.</text>
</comment>
<feature type="compositionally biased region" description="Basic and acidic residues" evidence="1">
    <location>
        <begin position="154"/>
        <end position="165"/>
    </location>
</feature>
<feature type="region of interest" description="Disordered" evidence="1">
    <location>
        <begin position="182"/>
        <end position="218"/>
    </location>
</feature>
<evidence type="ECO:0000313" key="2">
    <source>
        <dbReference type="EMBL" id="MPN03757.1"/>
    </source>
</evidence>
<feature type="region of interest" description="Disordered" evidence="1">
    <location>
        <begin position="132"/>
        <end position="168"/>
    </location>
</feature>
<gene>
    <name evidence="2" type="ORF">SDC9_150991</name>
</gene>